<reference evidence="5" key="1">
    <citation type="submission" date="2021-04" db="EMBL/GenBank/DDBJ databases">
        <title>Sinoanaerobacter chloroacetimidivorans sp. nov., an obligate anaerobic bacterium isolated from anaerobic sludge.</title>
        <authorList>
            <person name="Bao Y."/>
        </authorList>
    </citation>
    <scope>NUCLEOTIDE SEQUENCE</scope>
    <source>
        <strain evidence="5">BAD-6</strain>
    </source>
</reference>
<sequence length="964" mass="101972">MRLKKIGSGLLAIMLAVTIAAPSQSFGAGKLTDTAGHWAESYINTAVNKGIITGYQDKTFLPDKAVTRAEFATMINKALGNGSSASIGFADVPYYEWYYDAVSKAVSASYAGGYDDNTFKPNNPITRQEAAVMISRIVPAYKVSGNLKSYSDYKTIADWAYDAMARMNGKGYIGAYSDGKIHPTDPLTRAQTAKIICDILDNETIVTSSPVIDDDGTKLSNKIYVNNVTIDEDLGDDSATIDNCVILGNLNVKGGGEDTITINNSRVSNVTVDKDDSAVRILAKGETSIAKLSASESSILQTASLSGGFFGPGFSNITINSSAEVTLKGSFPLVNINGSKANVILDSGTITTLNVTGSGKYSNITASGSTTISQATVNSESYFHGTGTITKMNVNADGITYETKPKSWTIASRVDTPKEADAVLSVTFSPKNKATDVKLDTKITITFGSAMKLRNGSSISNSDISDFITIRKSSTSGSKVSFSATINSAKKEITITPSSNLSENTRYYVIIEDNTLKDSDGNTNDEQSIYFNTGTATSAFTTTYSPANGATGISINPSINITFSESVVRYSNGNTISTNDSYLKECIVFRKDSASGTEVPYSVSISSAKKITITPNSSLEANKKYYVAVLGSRFKTSSNGTAVAASSATWTVGVSAPSLSNFSLSALDTSITASFNPNVAGKVYLVAIPVPASGSVGTPSVTQIKNGKTSTDQTAAASQNTTVTASTSKSVTFSNLDTETSYKFFAVLEDSQGNPSSIQSDTAKTTSLNLKTLSIRPNGGSNILSSSFSSTNYSYTDISVPNGTSYVDVNAVANREAFVGEVTINNTVGNSLQVDLQGSPGSRTARIEVKIQEIGKSPRLYTVTVKELGSTKLQSVTINGNPYTIGSNYEIAADTSDVSLMLTPEDSSAILTMSGQQLQWNQPIPLSLSDTTNMNPSVTFTVRTADGRSTQDHVIRFKRTTPTP</sequence>
<keyword evidence="2" id="KW-0677">Repeat</keyword>
<keyword evidence="1 3" id="KW-0732">Signal</keyword>
<name>A0A8J8B1Y5_9FIRM</name>
<feature type="domain" description="SLH" evidence="4">
    <location>
        <begin position="90"/>
        <end position="148"/>
    </location>
</feature>
<evidence type="ECO:0000256" key="2">
    <source>
        <dbReference type="ARBA" id="ARBA00022737"/>
    </source>
</evidence>
<feature type="domain" description="SLH" evidence="4">
    <location>
        <begin position="149"/>
        <end position="210"/>
    </location>
</feature>
<dbReference type="Pfam" id="PF00395">
    <property type="entry name" value="SLH"/>
    <property type="match status" value="3"/>
</dbReference>
<dbReference type="Proteomes" id="UP000675664">
    <property type="component" value="Unassembled WGS sequence"/>
</dbReference>
<gene>
    <name evidence="5" type="ORF">KCX82_15010</name>
</gene>
<evidence type="ECO:0000313" key="5">
    <source>
        <dbReference type="EMBL" id="MBR0599198.1"/>
    </source>
</evidence>
<dbReference type="InterPro" id="IPR032812">
    <property type="entry name" value="SbsA_Ig"/>
</dbReference>
<evidence type="ECO:0000256" key="3">
    <source>
        <dbReference type="SAM" id="SignalP"/>
    </source>
</evidence>
<feature type="signal peptide" evidence="3">
    <location>
        <begin position="1"/>
        <end position="27"/>
    </location>
</feature>
<protein>
    <submittedName>
        <fullName evidence="5">S-layer homology domain-containing protein</fullName>
    </submittedName>
</protein>
<dbReference type="Gene3D" id="2.60.40.1220">
    <property type="match status" value="1"/>
</dbReference>
<dbReference type="Pfam" id="PF13205">
    <property type="entry name" value="Big_5"/>
    <property type="match status" value="2"/>
</dbReference>
<evidence type="ECO:0000256" key="1">
    <source>
        <dbReference type="ARBA" id="ARBA00022729"/>
    </source>
</evidence>
<feature type="domain" description="SLH" evidence="4">
    <location>
        <begin position="26"/>
        <end position="89"/>
    </location>
</feature>
<accession>A0A8J8B1Y5</accession>
<evidence type="ECO:0000259" key="4">
    <source>
        <dbReference type="PROSITE" id="PS51272"/>
    </source>
</evidence>
<dbReference type="InterPro" id="IPR051465">
    <property type="entry name" value="Cell_Envelope_Struct_Comp"/>
</dbReference>
<dbReference type="PROSITE" id="PS51272">
    <property type="entry name" value="SLH"/>
    <property type="match status" value="3"/>
</dbReference>
<feature type="chain" id="PRO_5035215593" evidence="3">
    <location>
        <begin position="28"/>
        <end position="964"/>
    </location>
</feature>
<dbReference type="InterPro" id="IPR001119">
    <property type="entry name" value="SLH_dom"/>
</dbReference>
<dbReference type="EMBL" id="JAGSND010000011">
    <property type="protein sequence ID" value="MBR0599198.1"/>
    <property type="molecule type" value="Genomic_DNA"/>
</dbReference>
<organism evidence="5 6">
    <name type="scientific">Sinanaerobacter chloroacetimidivorans</name>
    <dbReference type="NCBI Taxonomy" id="2818044"/>
    <lineage>
        <taxon>Bacteria</taxon>
        <taxon>Bacillati</taxon>
        <taxon>Bacillota</taxon>
        <taxon>Clostridia</taxon>
        <taxon>Peptostreptococcales</taxon>
        <taxon>Anaerovoracaceae</taxon>
        <taxon>Sinanaerobacter</taxon>
    </lineage>
</organism>
<dbReference type="PANTHER" id="PTHR43308">
    <property type="entry name" value="OUTER MEMBRANE PROTEIN ALPHA-RELATED"/>
    <property type="match status" value="1"/>
</dbReference>
<evidence type="ECO:0000313" key="6">
    <source>
        <dbReference type="Proteomes" id="UP000675664"/>
    </source>
</evidence>
<comment type="caution">
    <text evidence="5">The sequence shown here is derived from an EMBL/GenBank/DDBJ whole genome shotgun (WGS) entry which is preliminary data.</text>
</comment>
<dbReference type="InterPro" id="IPR014755">
    <property type="entry name" value="Cu-Rt/internalin_Ig-like"/>
</dbReference>
<proteinExistence type="predicted"/>
<dbReference type="AlphaFoldDB" id="A0A8J8B1Y5"/>
<dbReference type="PANTHER" id="PTHR43308:SF5">
    <property type="entry name" value="S-LAYER PROTEIN _ PEPTIDOGLYCAN ENDO-BETA-N-ACETYLGLUCOSAMINIDASE"/>
    <property type="match status" value="1"/>
</dbReference>
<keyword evidence="6" id="KW-1185">Reference proteome</keyword>
<reference evidence="5" key="2">
    <citation type="submission" date="2021-04" db="EMBL/GenBank/DDBJ databases">
        <authorList>
            <person name="Liu J."/>
        </authorList>
    </citation>
    <scope>NUCLEOTIDE SEQUENCE</scope>
    <source>
        <strain evidence="5">BAD-6</strain>
    </source>
</reference>
<dbReference type="RefSeq" id="WP_227019332.1">
    <property type="nucleotide sequence ID" value="NZ_JAGSND010000011.1"/>
</dbReference>